<feature type="compositionally biased region" description="Basic and acidic residues" evidence="2">
    <location>
        <begin position="9"/>
        <end position="24"/>
    </location>
</feature>
<reference evidence="4" key="2">
    <citation type="submission" date="2008-08" db="EMBL/GenBank/DDBJ databases">
        <authorList>
            <consortium name="Diatom Consortium"/>
            <person name="Grigoriev I."/>
            <person name="Grimwood J."/>
            <person name="Kuo A."/>
            <person name="Otillar R.P."/>
            <person name="Salamov A."/>
            <person name="Detter J.C."/>
            <person name="Lindquist E."/>
            <person name="Shapiro H."/>
            <person name="Lucas S."/>
            <person name="Glavina del Rio T."/>
            <person name="Pitluck S."/>
            <person name="Rokhsar D."/>
            <person name="Bowler C."/>
        </authorList>
    </citation>
    <scope>GENOME REANNOTATION</scope>
    <source>
        <strain evidence="4">CCAP 1055/1</strain>
    </source>
</reference>
<keyword evidence="4" id="KW-1185">Reference proteome</keyword>
<feature type="region of interest" description="Disordered" evidence="2">
    <location>
        <begin position="1"/>
        <end position="65"/>
    </location>
</feature>
<dbReference type="InterPro" id="IPR011990">
    <property type="entry name" value="TPR-like_helical_dom_sf"/>
</dbReference>
<dbReference type="Gene3D" id="1.25.40.10">
    <property type="entry name" value="Tetratricopeptide repeat domain"/>
    <property type="match status" value="1"/>
</dbReference>
<name>B7G7A8_PHATC</name>
<gene>
    <name evidence="3" type="ORF">PHATRDRAFT_48483</name>
</gene>
<feature type="repeat" description="PPR" evidence="1">
    <location>
        <begin position="376"/>
        <end position="410"/>
    </location>
</feature>
<dbReference type="NCBIfam" id="TIGR00756">
    <property type="entry name" value="PPR"/>
    <property type="match status" value="1"/>
</dbReference>
<dbReference type="OrthoDB" id="41770at2759"/>
<dbReference type="AlphaFoldDB" id="B7G7A8"/>
<dbReference type="RefSeq" id="XP_002182875.1">
    <property type="nucleotide sequence ID" value="XM_002182839.1"/>
</dbReference>
<dbReference type="GeneID" id="7203552"/>
<accession>B7G7A8</accession>
<feature type="region of interest" description="Disordered" evidence="2">
    <location>
        <begin position="117"/>
        <end position="136"/>
    </location>
</feature>
<feature type="compositionally biased region" description="Low complexity" evidence="2">
    <location>
        <begin position="119"/>
        <end position="136"/>
    </location>
</feature>
<evidence type="ECO:0000256" key="2">
    <source>
        <dbReference type="SAM" id="MobiDB-lite"/>
    </source>
</evidence>
<dbReference type="Pfam" id="PF01535">
    <property type="entry name" value="PPR"/>
    <property type="match status" value="1"/>
</dbReference>
<dbReference type="InterPro" id="IPR002885">
    <property type="entry name" value="PPR_rpt"/>
</dbReference>
<evidence type="ECO:0000256" key="1">
    <source>
        <dbReference type="PROSITE-ProRule" id="PRU00708"/>
    </source>
</evidence>
<feature type="compositionally biased region" description="Polar residues" evidence="2">
    <location>
        <begin position="243"/>
        <end position="257"/>
    </location>
</feature>
<dbReference type="KEGG" id="pti:PHATRDRAFT_48483"/>
<evidence type="ECO:0000313" key="4">
    <source>
        <dbReference type="Proteomes" id="UP000000759"/>
    </source>
</evidence>
<dbReference type="PaxDb" id="2850-Phatr48483"/>
<dbReference type="Proteomes" id="UP000000759">
    <property type="component" value="Chromosome 17"/>
</dbReference>
<dbReference type="HOGENOM" id="CLU_513376_0_0_1"/>
<dbReference type="EMBL" id="CM000619">
    <property type="protein sequence ID" value="EEC45611.1"/>
    <property type="molecule type" value="Genomic_DNA"/>
</dbReference>
<sequence>MVRWQSNANRHDKPANGSDDTARNEEEDDTLHDNSATVDKQQDEDESDSTLVPERRARKQERHRLARAEALKRRQASAAMDLPSQPLVRTLGGGTALIFAMARRMWHEDAAAGGTLSNAATTQPARSAAASSSSSPLMNNQGYAGSIWRNVRKRNKPALWRYALRTYDRMAVVDESMSSTGADSSFRVERTNVHHEGALLACAKLGLWQRALDIYREVERVECAALHKQQSSSTSSTSGTGSRTATDPSSASRSATQKLPVHVTDAMIGSVVRACVRASRHRTPAGVSLDNDTGVQISVRRVPLDAAQEVVLAMEAAHGLPLVARHLNPLAAAYTNLGLYAEAADLLESHLTERVTGPEAENGPNVLNVKDIGAKDKSSYALLVQAAVTQGDWSEAVDALRDMTEAGLYPNVRHLNVWTEVSERKSKHRDTRSWKKKRDQAWVSSIRQ</sequence>
<feature type="compositionally biased region" description="Low complexity" evidence="2">
    <location>
        <begin position="231"/>
        <end position="242"/>
    </location>
</feature>
<reference evidence="3 4" key="1">
    <citation type="journal article" date="2008" name="Nature">
        <title>The Phaeodactylum genome reveals the evolutionary history of diatom genomes.</title>
        <authorList>
            <person name="Bowler C."/>
            <person name="Allen A.E."/>
            <person name="Badger J.H."/>
            <person name="Grimwood J."/>
            <person name="Jabbari K."/>
            <person name="Kuo A."/>
            <person name="Maheswari U."/>
            <person name="Martens C."/>
            <person name="Maumus F."/>
            <person name="Otillar R.P."/>
            <person name="Rayko E."/>
            <person name="Salamov A."/>
            <person name="Vandepoele K."/>
            <person name="Beszteri B."/>
            <person name="Gruber A."/>
            <person name="Heijde M."/>
            <person name="Katinka M."/>
            <person name="Mock T."/>
            <person name="Valentin K."/>
            <person name="Verret F."/>
            <person name="Berges J.A."/>
            <person name="Brownlee C."/>
            <person name="Cadoret J.P."/>
            <person name="Chiovitti A."/>
            <person name="Choi C.J."/>
            <person name="Coesel S."/>
            <person name="De Martino A."/>
            <person name="Detter J.C."/>
            <person name="Durkin C."/>
            <person name="Falciatore A."/>
            <person name="Fournet J."/>
            <person name="Haruta M."/>
            <person name="Huysman M.J."/>
            <person name="Jenkins B.D."/>
            <person name="Jiroutova K."/>
            <person name="Jorgensen R.E."/>
            <person name="Joubert Y."/>
            <person name="Kaplan A."/>
            <person name="Kroger N."/>
            <person name="Kroth P.G."/>
            <person name="La Roche J."/>
            <person name="Lindquist E."/>
            <person name="Lommer M."/>
            <person name="Martin-Jezequel V."/>
            <person name="Lopez P.J."/>
            <person name="Lucas S."/>
            <person name="Mangogna M."/>
            <person name="McGinnis K."/>
            <person name="Medlin L.K."/>
            <person name="Montsant A."/>
            <person name="Oudot-Le Secq M.P."/>
            <person name="Napoli C."/>
            <person name="Obornik M."/>
            <person name="Parker M.S."/>
            <person name="Petit J.L."/>
            <person name="Porcel B.M."/>
            <person name="Poulsen N."/>
            <person name="Robison M."/>
            <person name="Rychlewski L."/>
            <person name="Rynearson T.A."/>
            <person name="Schmutz J."/>
            <person name="Shapiro H."/>
            <person name="Siaut M."/>
            <person name="Stanley M."/>
            <person name="Sussman M.R."/>
            <person name="Taylor A.R."/>
            <person name="Vardi A."/>
            <person name="von Dassow P."/>
            <person name="Vyverman W."/>
            <person name="Willis A."/>
            <person name="Wyrwicz L.S."/>
            <person name="Rokhsar D.S."/>
            <person name="Weissenbach J."/>
            <person name="Armbrust E.V."/>
            <person name="Green B.R."/>
            <person name="Van de Peer Y."/>
            <person name="Grigoriev I.V."/>
        </authorList>
    </citation>
    <scope>NUCLEOTIDE SEQUENCE [LARGE SCALE GENOMIC DNA]</scope>
    <source>
        <strain evidence="3 4">CCAP 1055/1</strain>
    </source>
</reference>
<dbReference type="InParanoid" id="B7G7A8"/>
<organism evidence="3 4">
    <name type="scientific">Phaeodactylum tricornutum (strain CCAP 1055/1)</name>
    <dbReference type="NCBI Taxonomy" id="556484"/>
    <lineage>
        <taxon>Eukaryota</taxon>
        <taxon>Sar</taxon>
        <taxon>Stramenopiles</taxon>
        <taxon>Ochrophyta</taxon>
        <taxon>Bacillariophyta</taxon>
        <taxon>Bacillariophyceae</taxon>
        <taxon>Bacillariophycidae</taxon>
        <taxon>Naviculales</taxon>
        <taxon>Phaeodactylaceae</taxon>
        <taxon>Phaeodactylum</taxon>
    </lineage>
</organism>
<feature type="region of interest" description="Disordered" evidence="2">
    <location>
        <begin position="226"/>
        <end position="258"/>
    </location>
</feature>
<protein>
    <submittedName>
        <fullName evidence="3">Uncharacterized protein</fullName>
    </submittedName>
</protein>
<dbReference type="PROSITE" id="PS51375">
    <property type="entry name" value="PPR"/>
    <property type="match status" value="1"/>
</dbReference>
<proteinExistence type="predicted"/>
<feature type="compositionally biased region" description="Basic residues" evidence="2">
    <location>
        <begin position="56"/>
        <end position="65"/>
    </location>
</feature>
<evidence type="ECO:0000313" key="3">
    <source>
        <dbReference type="EMBL" id="EEC45611.1"/>
    </source>
</evidence>